<evidence type="ECO:0000313" key="2">
    <source>
        <dbReference type="Proteomes" id="UP000037460"/>
    </source>
</evidence>
<comment type="caution">
    <text evidence="1">The sequence shown here is derived from an EMBL/GenBank/DDBJ whole genome shotgun (WGS) entry which is preliminary data.</text>
</comment>
<dbReference type="EMBL" id="JWZX01003397">
    <property type="protein sequence ID" value="KOO21003.1"/>
    <property type="molecule type" value="Genomic_DNA"/>
</dbReference>
<dbReference type="AlphaFoldDB" id="A0A0M0J468"/>
<accession>A0A0M0J468</accession>
<sequence length="378" mass="40786">MSAPSGQWRSTNHGYNSKDVVLGAGFAQYTPGLCDDEVYQTVISGSLGNSGGYKKAVVGDGSGRMFGQTADAQQGGYNGAEMDEAMNNDMTGVTEAGYADKIATGFDKVAGDYSTLPRWMQEIFIKLRVLAKSEGIDMERTFQDAGGSRFGTISKRLFISALCIGFQHYRFSPAELDAIADAYGCGSDDIFNGGKMLVAWRDFVNDVLSAEVVAKEYEYSATDTDETDAGYSDGIATGIDKIAGGFDDLPPMLQQLCKDLRRMAKIEGISLEFSLQQAGGTRFGTMPKRHFCSALTIAFHHFKFTPEIYKALCDAYAVGPPDFAEGGKEEVAWRDFCNDVLSSGKDISAHGVQAIDLAAKYDPKKNASFNDSALAGLF</sequence>
<organism evidence="1 2">
    <name type="scientific">Chrysochromulina tobinii</name>
    <dbReference type="NCBI Taxonomy" id="1460289"/>
    <lineage>
        <taxon>Eukaryota</taxon>
        <taxon>Haptista</taxon>
        <taxon>Haptophyta</taxon>
        <taxon>Prymnesiophyceae</taxon>
        <taxon>Prymnesiales</taxon>
        <taxon>Chrysochromulinaceae</taxon>
        <taxon>Chrysochromulina</taxon>
    </lineage>
</organism>
<protein>
    <submittedName>
        <fullName evidence="1">Uncharacterized protein</fullName>
    </submittedName>
</protein>
<reference evidence="2" key="1">
    <citation type="journal article" date="2015" name="PLoS Genet.">
        <title>Genome Sequence and Transcriptome Analyses of Chrysochromulina tobin: Metabolic Tools for Enhanced Algal Fitness in the Prominent Order Prymnesiales (Haptophyceae).</title>
        <authorList>
            <person name="Hovde B.T."/>
            <person name="Deodato C.R."/>
            <person name="Hunsperger H.M."/>
            <person name="Ryken S.A."/>
            <person name="Yost W."/>
            <person name="Jha R.K."/>
            <person name="Patterson J."/>
            <person name="Monnat R.J. Jr."/>
            <person name="Barlow S.B."/>
            <person name="Starkenburg S.R."/>
            <person name="Cattolico R.A."/>
        </authorList>
    </citation>
    <scope>NUCLEOTIDE SEQUENCE</scope>
    <source>
        <strain evidence="2">CCMP291</strain>
    </source>
</reference>
<evidence type="ECO:0000313" key="1">
    <source>
        <dbReference type="EMBL" id="KOO21003.1"/>
    </source>
</evidence>
<dbReference type="Proteomes" id="UP000037460">
    <property type="component" value="Unassembled WGS sequence"/>
</dbReference>
<name>A0A0M0J468_9EUKA</name>
<proteinExistence type="predicted"/>
<gene>
    <name evidence="1" type="ORF">Ctob_001166</name>
</gene>
<keyword evidence="2" id="KW-1185">Reference proteome</keyword>